<dbReference type="HAMAP" id="MF_01885">
    <property type="entry name" value="tRNA_methyltr_TrmL"/>
    <property type="match status" value="1"/>
</dbReference>
<keyword evidence="4 6" id="KW-0949">S-adenosyl-L-methionine</keyword>
<feature type="binding site" evidence="6 7">
    <location>
        <position position="120"/>
    </location>
    <ligand>
        <name>S-adenosyl-L-methionine</name>
        <dbReference type="ChEBI" id="CHEBI:59789"/>
    </ligand>
</feature>
<evidence type="ECO:0000313" key="10">
    <source>
        <dbReference type="Proteomes" id="UP000515913"/>
    </source>
</evidence>
<protein>
    <recommendedName>
        <fullName evidence="6">Putative tRNA (cytidine(34)-2'-O)-methyltransferase</fullName>
        <ecNumber evidence="6">2.1.1.207</ecNumber>
    </recommendedName>
    <alternativeName>
        <fullName evidence="6">tRNA (cytidine/uridine-2'-O-)-methyltransferase</fullName>
    </alternativeName>
</protein>
<comment type="subcellular location">
    <subcellularLocation>
        <location evidence="6">Cytoplasm</location>
    </subcellularLocation>
</comment>
<dbReference type="RefSeq" id="WP_101473536.1">
    <property type="nucleotide sequence ID" value="NZ_CP060637.1"/>
</dbReference>
<proteinExistence type="inferred from homology"/>
<dbReference type="Proteomes" id="UP000515913">
    <property type="component" value="Chromosome"/>
</dbReference>
<dbReference type="CDD" id="cd18094">
    <property type="entry name" value="SpoU-like_TrmL"/>
    <property type="match status" value="1"/>
</dbReference>
<comment type="function">
    <text evidence="6">Could methylate the ribose at the nucleotide 34 wobble position in tRNA.</text>
</comment>
<organism evidence="9 10">
    <name type="scientific">Fusobacterium hominis</name>
    <dbReference type="NCBI Taxonomy" id="2764326"/>
    <lineage>
        <taxon>Bacteria</taxon>
        <taxon>Fusobacteriati</taxon>
        <taxon>Fusobacteriota</taxon>
        <taxon>Fusobacteriia</taxon>
        <taxon>Fusobacteriales</taxon>
        <taxon>Fusobacteriaceae</taxon>
        <taxon>Fusobacterium</taxon>
    </lineage>
</organism>
<dbReference type="EC" id="2.1.1.207" evidence="6"/>
<comment type="similarity">
    <text evidence="6">Belongs to the class IV-like SAM-binding methyltransferase superfamily. RNA methyltransferase TrmH family. TrmL subfamily.</text>
</comment>
<comment type="caution">
    <text evidence="6">Lacks conserved residue(s) required for the propagation of feature annotation.</text>
</comment>
<dbReference type="Pfam" id="PF00588">
    <property type="entry name" value="SpoU_methylase"/>
    <property type="match status" value="1"/>
</dbReference>
<evidence type="ECO:0000256" key="5">
    <source>
        <dbReference type="ARBA" id="ARBA00022694"/>
    </source>
</evidence>
<gene>
    <name evidence="9" type="ORF">H9Q81_00535</name>
</gene>
<comment type="catalytic activity">
    <reaction evidence="6">
        <text>cytidine(34) in tRNA + S-adenosyl-L-methionine = 2'-O-methylcytidine(34) in tRNA + S-adenosyl-L-homocysteine + H(+)</text>
        <dbReference type="Rhea" id="RHEA:43084"/>
        <dbReference type="Rhea" id="RHEA-COMP:10331"/>
        <dbReference type="Rhea" id="RHEA-COMP:10332"/>
        <dbReference type="ChEBI" id="CHEBI:15378"/>
        <dbReference type="ChEBI" id="CHEBI:57856"/>
        <dbReference type="ChEBI" id="CHEBI:59789"/>
        <dbReference type="ChEBI" id="CHEBI:74495"/>
        <dbReference type="ChEBI" id="CHEBI:82748"/>
        <dbReference type="EC" id="2.1.1.207"/>
    </reaction>
</comment>
<dbReference type="SUPFAM" id="SSF75217">
    <property type="entry name" value="alpha/beta knot"/>
    <property type="match status" value="1"/>
</dbReference>
<dbReference type="InterPro" id="IPR001537">
    <property type="entry name" value="SpoU_MeTrfase"/>
</dbReference>
<dbReference type="GO" id="GO:0002130">
    <property type="term" value="P:wobble position ribose methylation"/>
    <property type="evidence" value="ECO:0007669"/>
    <property type="project" value="TreeGrafter"/>
</dbReference>
<name>A0A7G9GX28_9FUSO</name>
<evidence type="ECO:0000256" key="1">
    <source>
        <dbReference type="ARBA" id="ARBA00022490"/>
    </source>
</evidence>
<keyword evidence="10" id="KW-1185">Reference proteome</keyword>
<dbReference type="InterPro" id="IPR029026">
    <property type="entry name" value="tRNA_m1G_MTases_N"/>
</dbReference>
<keyword evidence="3 6" id="KW-0808">Transferase</keyword>
<dbReference type="InterPro" id="IPR029028">
    <property type="entry name" value="Alpha/beta_knot_MTases"/>
</dbReference>
<keyword evidence="1 6" id="KW-0963">Cytoplasm</keyword>
<accession>A0A7G9GX28</accession>
<keyword evidence="5 6" id="KW-0819">tRNA processing</keyword>
<dbReference type="Gene3D" id="3.40.1280.10">
    <property type="match status" value="1"/>
</dbReference>
<dbReference type="PIRSF" id="PIRSF029256">
    <property type="entry name" value="SpoU_TrmH_prd"/>
    <property type="match status" value="1"/>
</dbReference>
<dbReference type="GO" id="GO:0005737">
    <property type="term" value="C:cytoplasm"/>
    <property type="evidence" value="ECO:0007669"/>
    <property type="project" value="UniProtKB-SubCell"/>
</dbReference>
<dbReference type="PANTHER" id="PTHR42971">
    <property type="entry name" value="TRNA (CYTIDINE(34)-2'-O)-METHYLTRANSFERASE"/>
    <property type="match status" value="1"/>
</dbReference>
<dbReference type="AlphaFoldDB" id="A0A7G9GX28"/>
<comment type="catalytic activity">
    <reaction evidence="6">
        <text>5-carboxymethylaminomethyluridine(34) in tRNA(Leu) + S-adenosyl-L-methionine = 5-carboxymethylaminomethyl-2'-O-methyluridine(34) in tRNA(Leu) + S-adenosyl-L-homocysteine + H(+)</text>
        <dbReference type="Rhea" id="RHEA:43088"/>
        <dbReference type="Rhea" id="RHEA-COMP:10333"/>
        <dbReference type="Rhea" id="RHEA-COMP:10334"/>
        <dbReference type="ChEBI" id="CHEBI:15378"/>
        <dbReference type="ChEBI" id="CHEBI:57856"/>
        <dbReference type="ChEBI" id="CHEBI:59789"/>
        <dbReference type="ChEBI" id="CHEBI:74508"/>
        <dbReference type="ChEBI" id="CHEBI:74511"/>
        <dbReference type="EC" id="2.1.1.207"/>
    </reaction>
</comment>
<feature type="binding site" evidence="6 7">
    <location>
        <position position="128"/>
    </location>
    <ligand>
        <name>S-adenosyl-L-methionine</name>
        <dbReference type="ChEBI" id="CHEBI:59789"/>
    </ligand>
</feature>
<dbReference type="EMBL" id="CP060637">
    <property type="protein sequence ID" value="QNM15360.1"/>
    <property type="molecule type" value="Genomic_DNA"/>
</dbReference>
<dbReference type="GO" id="GO:0003723">
    <property type="term" value="F:RNA binding"/>
    <property type="evidence" value="ECO:0007669"/>
    <property type="project" value="InterPro"/>
</dbReference>
<evidence type="ECO:0000256" key="4">
    <source>
        <dbReference type="ARBA" id="ARBA00022691"/>
    </source>
</evidence>
<feature type="domain" description="tRNA/rRNA methyltransferase SpoU type" evidence="8">
    <location>
        <begin position="2"/>
        <end position="140"/>
    </location>
</feature>
<evidence type="ECO:0000256" key="7">
    <source>
        <dbReference type="PIRSR" id="PIRSR029256-1"/>
    </source>
</evidence>
<dbReference type="GO" id="GO:0008175">
    <property type="term" value="F:tRNA methyltransferase activity"/>
    <property type="evidence" value="ECO:0007669"/>
    <property type="project" value="UniProtKB-UniRule"/>
</dbReference>
<dbReference type="InterPro" id="IPR016914">
    <property type="entry name" value="TrmL"/>
</dbReference>
<reference evidence="9 10" key="1">
    <citation type="submission" date="2020-08" db="EMBL/GenBank/DDBJ databases">
        <authorList>
            <person name="Liu C."/>
            <person name="Sun Q."/>
        </authorList>
    </citation>
    <scope>NUCLEOTIDE SEQUENCE [LARGE SCALE GENOMIC DNA]</scope>
    <source>
        <strain evidence="9 10">NSJ-57</strain>
    </source>
</reference>
<evidence type="ECO:0000256" key="2">
    <source>
        <dbReference type="ARBA" id="ARBA00022603"/>
    </source>
</evidence>
<keyword evidence="2 6" id="KW-0489">Methyltransferase</keyword>
<dbReference type="KEGG" id="fho:H9Q81_00535"/>
<feature type="binding site" evidence="6 7">
    <location>
        <position position="99"/>
    </location>
    <ligand>
        <name>S-adenosyl-L-methionine</name>
        <dbReference type="ChEBI" id="CHEBI:59789"/>
    </ligand>
</feature>
<evidence type="ECO:0000256" key="6">
    <source>
        <dbReference type="HAMAP-Rule" id="MF_01885"/>
    </source>
</evidence>
<dbReference type="GO" id="GO:0008757">
    <property type="term" value="F:S-adenosylmethionine-dependent methyltransferase activity"/>
    <property type="evidence" value="ECO:0007669"/>
    <property type="project" value="UniProtKB-UniRule"/>
</dbReference>
<evidence type="ECO:0000259" key="8">
    <source>
        <dbReference type="Pfam" id="PF00588"/>
    </source>
</evidence>
<sequence length="154" mass="17700">MNIVLYNPEIPYNTGNIGRTCVLTNTTLHLIKPLGFSLDEKQIKKAGLDYWKLVDLKIWESFEEFLEANPNATIYYATTKTNQKYSDVKFKENDFIMFGPESRGIPEEILNKNPERCITIPMIPMGRSLNLSNSAAIILYEGLRQLDFPYTQAK</sequence>
<dbReference type="GO" id="GO:0042802">
    <property type="term" value="F:identical protein binding"/>
    <property type="evidence" value="ECO:0007669"/>
    <property type="project" value="UniProtKB-ARBA"/>
</dbReference>
<dbReference type="FunFam" id="3.40.1280.10:FF:000002">
    <property type="entry name" value="Peptidylprolyl isomerase"/>
    <property type="match status" value="1"/>
</dbReference>
<dbReference type="PANTHER" id="PTHR42971:SF1">
    <property type="entry name" value="TRNA (CYTIDINE(34)-2'-O)-METHYLTRANSFERASE"/>
    <property type="match status" value="1"/>
</dbReference>
<evidence type="ECO:0000313" key="9">
    <source>
        <dbReference type="EMBL" id="QNM15360.1"/>
    </source>
</evidence>
<evidence type="ECO:0000256" key="3">
    <source>
        <dbReference type="ARBA" id="ARBA00022679"/>
    </source>
</evidence>